<dbReference type="InterPro" id="IPR051601">
    <property type="entry name" value="Serine_prot/Carboxylest_S33"/>
</dbReference>
<protein>
    <submittedName>
        <fullName evidence="4">Alpha/beta fold hydrolase</fullName>
    </submittedName>
</protein>
<reference evidence="5" key="2">
    <citation type="submission" date="2023-07" db="EMBL/GenBank/DDBJ databases">
        <title>Myceligenerans salitolerans sp. nov., a halotolerant actinomycete isolated from a salt lake in Xinjiang, China.</title>
        <authorList>
            <person name="Guan T."/>
        </authorList>
    </citation>
    <scope>NUCLEOTIDE SEQUENCE [LARGE SCALE GENOMIC DNA]</scope>
    <source>
        <strain evidence="5">XHU 5031</strain>
    </source>
</reference>
<accession>A0ABS3I9D1</accession>
<dbReference type="SUPFAM" id="SSF53474">
    <property type="entry name" value="alpha/beta-Hydrolases"/>
    <property type="match status" value="1"/>
</dbReference>
<dbReference type="Gene3D" id="3.40.50.1820">
    <property type="entry name" value="alpha/beta hydrolase"/>
    <property type="match status" value="1"/>
</dbReference>
<organism evidence="4 5">
    <name type="scientific">Myceligenerans salitolerans</name>
    <dbReference type="NCBI Taxonomy" id="1230528"/>
    <lineage>
        <taxon>Bacteria</taxon>
        <taxon>Bacillati</taxon>
        <taxon>Actinomycetota</taxon>
        <taxon>Actinomycetes</taxon>
        <taxon>Micrococcales</taxon>
        <taxon>Promicromonosporaceae</taxon>
        <taxon>Myceligenerans</taxon>
    </lineage>
</organism>
<feature type="domain" description="AB hydrolase-1" evidence="3">
    <location>
        <begin position="50"/>
        <end position="194"/>
    </location>
</feature>
<evidence type="ECO:0000256" key="1">
    <source>
        <dbReference type="ARBA" id="ARBA00010088"/>
    </source>
</evidence>
<keyword evidence="2 4" id="KW-0378">Hydrolase</keyword>
<evidence type="ECO:0000313" key="4">
    <source>
        <dbReference type="EMBL" id="MBO0608969.1"/>
    </source>
</evidence>
<comment type="similarity">
    <text evidence="1">Belongs to the peptidase S33 family.</text>
</comment>
<dbReference type="InterPro" id="IPR029058">
    <property type="entry name" value="AB_hydrolase_fold"/>
</dbReference>
<gene>
    <name evidence="4" type="ORF">J0911_07980</name>
</gene>
<dbReference type="GO" id="GO:0016787">
    <property type="term" value="F:hydrolase activity"/>
    <property type="evidence" value="ECO:0007669"/>
    <property type="project" value="UniProtKB-KW"/>
</dbReference>
<evidence type="ECO:0000256" key="2">
    <source>
        <dbReference type="ARBA" id="ARBA00022801"/>
    </source>
</evidence>
<evidence type="ECO:0000313" key="5">
    <source>
        <dbReference type="Proteomes" id="UP000664617"/>
    </source>
</evidence>
<proteinExistence type="inferred from homology"/>
<name>A0ABS3I9D1_9MICO</name>
<dbReference type="InterPro" id="IPR000073">
    <property type="entry name" value="AB_hydrolase_1"/>
</dbReference>
<dbReference type="PRINTS" id="PR00793">
    <property type="entry name" value="PROAMNOPTASE"/>
</dbReference>
<sequence>MSISYTLPGVHVTDRTVEVPLDWSDPDDGRTLTVFFRELVDPTKRRDDLPLLVFLQGGPGGKGPRPTGPDGWVGSALERFRVVLLDQRGTGRSTAVRAEALNALGDAGAQAEYLTHFRGDAIVRDAEYIRDSVYEGRRWTTLGQSYGGFITMTYLSLAPEGVNASLVTGGLPSLTASAREVYERTQPRVAGKNARFRARYPHAAGLLGRIADRLAAGDTTLPDGTPLGVRRLQSLGMDFGMGPGFERVHWMLDEAFDGRTHDADLTETFLSSVATATDFVGRPLYAVLHESIYAQSHTGATAWAAQSVRDTDPAFAQDARPLLLTGEMIYPWMFEEIAALRPFAAAADALAAKENWDDLYDLDRLASNEIPVEAAVYHDDMFVDADLSLATAGHVGNTEAWVTNEFEHDGLRVGNTFATLLDRLDARGGPLRRP</sequence>
<keyword evidence="5" id="KW-1185">Reference proteome</keyword>
<evidence type="ECO:0000259" key="3">
    <source>
        <dbReference type="Pfam" id="PF00561"/>
    </source>
</evidence>
<dbReference type="PANTHER" id="PTHR43248:SF2">
    <property type="entry name" value="PROLYL AMINOPEPTIDASE"/>
    <property type="match status" value="1"/>
</dbReference>
<dbReference type="RefSeq" id="WP_207274927.1">
    <property type="nucleotide sequence ID" value="NZ_JAFMPK010000030.1"/>
</dbReference>
<dbReference type="EMBL" id="JAFMPK010000030">
    <property type="protein sequence ID" value="MBO0608969.1"/>
    <property type="molecule type" value="Genomic_DNA"/>
</dbReference>
<reference evidence="4 5" key="1">
    <citation type="submission" date="2021-03" db="EMBL/GenBank/DDBJ databases">
        <authorList>
            <person name="Xin L."/>
        </authorList>
    </citation>
    <scope>NUCLEOTIDE SEQUENCE [LARGE SCALE GENOMIC DNA]</scope>
    <source>
        <strain evidence="4 5">XHU 5031</strain>
    </source>
</reference>
<dbReference type="Pfam" id="PF00561">
    <property type="entry name" value="Abhydrolase_1"/>
    <property type="match status" value="1"/>
</dbReference>
<dbReference type="Proteomes" id="UP000664617">
    <property type="component" value="Unassembled WGS sequence"/>
</dbReference>
<dbReference type="PANTHER" id="PTHR43248">
    <property type="entry name" value="2-SUCCINYL-6-HYDROXY-2,4-CYCLOHEXADIENE-1-CARBOXYLATE SYNTHASE"/>
    <property type="match status" value="1"/>
</dbReference>
<comment type="caution">
    <text evidence="4">The sequence shown here is derived from an EMBL/GenBank/DDBJ whole genome shotgun (WGS) entry which is preliminary data.</text>
</comment>
<dbReference type="InterPro" id="IPR002410">
    <property type="entry name" value="Peptidase_S33"/>
</dbReference>